<evidence type="ECO:0000256" key="6">
    <source>
        <dbReference type="ARBA" id="ARBA00022989"/>
    </source>
</evidence>
<dbReference type="PANTHER" id="PTHR30269">
    <property type="entry name" value="TRANSMEMBRANE PROTEIN YFCA"/>
    <property type="match status" value="1"/>
</dbReference>
<gene>
    <name evidence="9" type="ORF">G8770_03285</name>
</gene>
<dbReference type="RefSeq" id="WP_167181735.1">
    <property type="nucleotide sequence ID" value="NZ_JAAONZ010000002.1"/>
</dbReference>
<keyword evidence="3" id="KW-0813">Transport</keyword>
<comment type="similarity">
    <text evidence="2 8">Belongs to the 4-toluene sulfonate uptake permease (TSUP) (TC 2.A.102) family.</text>
</comment>
<evidence type="ECO:0000256" key="5">
    <source>
        <dbReference type="ARBA" id="ARBA00022692"/>
    </source>
</evidence>
<evidence type="ECO:0000256" key="8">
    <source>
        <dbReference type="RuleBase" id="RU363041"/>
    </source>
</evidence>
<dbReference type="InterPro" id="IPR052017">
    <property type="entry name" value="TSUP"/>
</dbReference>
<comment type="caution">
    <text evidence="9">The sequence shown here is derived from an EMBL/GenBank/DDBJ whole genome shotgun (WGS) entry which is preliminary data.</text>
</comment>
<accession>A0A9E5MLI0</accession>
<feature type="transmembrane region" description="Helical" evidence="8">
    <location>
        <begin position="233"/>
        <end position="254"/>
    </location>
</feature>
<dbReference type="PANTHER" id="PTHR30269:SF37">
    <property type="entry name" value="MEMBRANE TRANSPORTER PROTEIN"/>
    <property type="match status" value="1"/>
</dbReference>
<evidence type="ECO:0000313" key="10">
    <source>
        <dbReference type="Proteomes" id="UP000787472"/>
    </source>
</evidence>
<sequence length="256" mass="27356">MELTYSTLALTFAIFALACYIQTNTGFAFALIVMSLGGAFNVLPLSVLAYSVSFLSLVNSTTALRGALQHVDRQLLGWMLVSCIPGAIFGVWLLDSLSTHSQDGLRIAFGITIILCGLLMLQKPQPLEQRSSNGVVVGTGTIAGITGGLFAAFGPPIAYLAYRQPLPIKTILTTLLAVFWATAVLRIAIVSSMSDVPADVFWLIAAGVPWIVVCTWLSKRFTPPIRELTLRRGAMGLLMLSGLSVLLAGLKGLLQL</sequence>
<keyword evidence="7 8" id="KW-0472">Membrane</keyword>
<evidence type="ECO:0000256" key="1">
    <source>
        <dbReference type="ARBA" id="ARBA00004651"/>
    </source>
</evidence>
<comment type="subcellular location">
    <subcellularLocation>
        <location evidence="1 8">Cell membrane</location>
        <topology evidence="1 8">Multi-pass membrane protein</topology>
    </subcellularLocation>
</comment>
<dbReference type="Proteomes" id="UP000787472">
    <property type="component" value="Unassembled WGS sequence"/>
</dbReference>
<evidence type="ECO:0000256" key="4">
    <source>
        <dbReference type="ARBA" id="ARBA00022475"/>
    </source>
</evidence>
<feature type="transmembrane region" description="Helical" evidence="8">
    <location>
        <begin position="28"/>
        <end position="55"/>
    </location>
</feature>
<feature type="transmembrane region" description="Helical" evidence="8">
    <location>
        <begin position="166"/>
        <end position="188"/>
    </location>
</feature>
<dbReference type="AlphaFoldDB" id="A0A9E5MLI0"/>
<dbReference type="Pfam" id="PF01925">
    <property type="entry name" value="TauE"/>
    <property type="match status" value="1"/>
</dbReference>
<evidence type="ECO:0000256" key="7">
    <source>
        <dbReference type="ARBA" id="ARBA00023136"/>
    </source>
</evidence>
<organism evidence="9 10">
    <name type="scientific">Pseudomaricurvus hydrocarbonicus</name>
    <dbReference type="NCBI Taxonomy" id="1470433"/>
    <lineage>
        <taxon>Bacteria</taxon>
        <taxon>Pseudomonadati</taxon>
        <taxon>Pseudomonadota</taxon>
        <taxon>Gammaproteobacteria</taxon>
        <taxon>Cellvibrionales</taxon>
        <taxon>Cellvibrionaceae</taxon>
        <taxon>Pseudomaricurvus</taxon>
    </lineage>
</organism>
<dbReference type="EMBL" id="JAAONZ010000002">
    <property type="protein sequence ID" value="NHO64568.1"/>
    <property type="molecule type" value="Genomic_DNA"/>
</dbReference>
<evidence type="ECO:0000256" key="3">
    <source>
        <dbReference type="ARBA" id="ARBA00022448"/>
    </source>
</evidence>
<keyword evidence="5 8" id="KW-0812">Transmembrane</keyword>
<protein>
    <recommendedName>
        <fullName evidence="8">Probable membrane transporter protein</fullName>
    </recommendedName>
</protein>
<keyword evidence="4 8" id="KW-1003">Cell membrane</keyword>
<feature type="transmembrane region" description="Helical" evidence="8">
    <location>
        <begin position="133"/>
        <end position="154"/>
    </location>
</feature>
<keyword evidence="10" id="KW-1185">Reference proteome</keyword>
<proteinExistence type="inferred from homology"/>
<feature type="transmembrane region" description="Helical" evidence="8">
    <location>
        <begin position="200"/>
        <end position="218"/>
    </location>
</feature>
<evidence type="ECO:0000313" key="9">
    <source>
        <dbReference type="EMBL" id="NHO64568.1"/>
    </source>
</evidence>
<evidence type="ECO:0000256" key="2">
    <source>
        <dbReference type="ARBA" id="ARBA00009142"/>
    </source>
</evidence>
<name>A0A9E5MLI0_9GAMM</name>
<keyword evidence="6 8" id="KW-1133">Transmembrane helix</keyword>
<feature type="transmembrane region" description="Helical" evidence="8">
    <location>
        <begin position="105"/>
        <end position="121"/>
    </location>
</feature>
<dbReference type="InterPro" id="IPR002781">
    <property type="entry name" value="TM_pro_TauE-like"/>
</dbReference>
<reference evidence="9" key="1">
    <citation type="submission" date="2020-03" db="EMBL/GenBank/DDBJ databases">
        <authorList>
            <person name="Guo F."/>
        </authorList>
    </citation>
    <scope>NUCLEOTIDE SEQUENCE</scope>
    <source>
        <strain evidence="9">JCM 30134</strain>
    </source>
</reference>
<dbReference type="GO" id="GO:0005886">
    <property type="term" value="C:plasma membrane"/>
    <property type="evidence" value="ECO:0007669"/>
    <property type="project" value="UniProtKB-SubCell"/>
</dbReference>
<feature type="transmembrane region" description="Helical" evidence="8">
    <location>
        <begin position="75"/>
        <end position="93"/>
    </location>
</feature>